<name>A0A1F6D5Z6_HANXR</name>
<accession>A0A1F6D5Z6</accession>
<dbReference type="Gene3D" id="3.20.20.80">
    <property type="entry name" value="Glycosidases"/>
    <property type="match status" value="1"/>
</dbReference>
<comment type="caution">
    <text evidence="1">The sequence shown here is derived from an EMBL/GenBank/DDBJ whole genome shotgun (WGS) entry which is preliminary data.</text>
</comment>
<dbReference type="AlphaFoldDB" id="A0A1F6D5Z6"/>
<evidence type="ECO:0000313" key="1">
    <source>
        <dbReference type="EMBL" id="OGG56858.1"/>
    </source>
</evidence>
<dbReference type="SUPFAM" id="SSF51445">
    <property type="entry name" value="(Trans)glycosidases"/>
    <property type="match status" value="1"/>
</dbReference>
<dbReference type="InterPro" id="IPR017853">
    <property type="entry name" value="GH"/>
</dbReference>
<dbReference type="EMBL" id="MFKF01000023">
    <property type="protein sequence ID" value="OGG56858.1"/>
    <property type="molecule type" value="Genomic_DNA"/>
</dbReference>
<proteinExistence type="predicted"/>
<sequence length="385" mass="42615">MHSALWMFAWDLRDEGVEKVLDFAADLGLKAVQIASSYHAGWFILPHNPVHRVYLPEDGVAYFHPQMDLYKETKLKPVVGTVSKEVDWFDRAGKHLQKIGLKLVAWTICAHNTRLGLLHPDCVVRNAFGDPYPHALCPANEEVRAYLKALARDLASRYGTYAVQLESPGYMGRAHGHHHERSGVVFTPFEEQLLSLCFCEACLKRAEAANLDARKVQAAVREHLDDLFRQSPFRSKGRPASLPTLIDRHPDLREFLAFRKTVEQTLIEEMQAGIRDTGCKLFLISFAAPPAELVRVVDAMEISIYHKKPAEAFALVGGARGVTGESCALHAGIRVGFEGVSGPGDLSDTVASVRAAGGDGVLFYNYSEAPMRALRWIKTALAGVE</sequence>
<evidence type="ECO:0000313" key="2">
    <source>
        <dbReference type="Proteomes" id="UP000178606"/>
    </source>
</evidence>
<dbReference type="Proteomes" id="UP000178606">
    <property type="component" value="Unassembled WGS sequence"/>
</dbReference>
<gene>
    <name evidence="1" type="ORF">A3F84_10715</name>
</gene>
<protein>
    <submittedName>
        <fullName evidence="1">Uncharacterized protein</fullName>
    </submittedName>
</protein>
<organism evidence="1 2">
    <name type="scientific">Handelsmanbacteria sp. (strain RIFCSPLOWO2_12_FULL_64_10)</name>
    <dbReference type="NCBI Taxonomy" id="1817868"/>
    <lineage>
        <taxon>Bacteria</taxon>
        <taxon>Candidatus Handelsmaniibacteriota</taxon>
    </lineage>
</organism>
<reference evidence="1 2" key="1">
    <citation type="journal article" date="2016" name="Nat. Commun.">
        <title>Thousands of microbial genomes shed light on interconnected biogeochemical processes in an aquifer system.</title>
        <authorList>
            <person name="Anantharaman K."/>
            <person name="Brown C.T."/>
            <person name="Hug L.A."/>
            <person name="Sharon I."/>
            <person name="Castelle C.J."/>
            <person name="Probst A.J."/>
            <person name="Thomas B.C."/>
            <person name="Singh A."/>
            <person name="Wilkins M.J."/>
            <person name="Karaoz U."/>
            <person name="Brodie E.L."/>
            <person name="Williams K.H."/>
            <person name="Hubbard S.S."/>
            <person name="Banfield J.F."/>
        </authorList>
    </citation>
    <scope>NUCLEOTIDE SEQUENCE [LARGE SCALE GENOMIC DNA]</scope>
    <source>
        <strain evidence="2">RIFCSPLOWO2_12_FULL_64_10</strain>
    </source>
</reference>